<feature type="region of interest" description="Disordered" evidence="1">
    <location>
        <begin position="38"/>
        <end position="89"/>
    </location>
</feature>
<evidence type="ECO:0000256" key="1">
    <source>
        <dbReference type="SAM" id="MobiDB-lite"/>
    </source>
</evidence>
<organism evidence="2 3">
    <name type="scientific">Amycolatopsis pigmentata</name>
    <dbReference type="NCBI Taxonomy" id="450801"/>
    <lineage>
        <taxon>Bacteria</taxon>
        <taxon>Bacillati</taxon>
        <taxon>Actinomycetota</taxon>
        <taxon>Actinomycetes</taxon>
        <taxon>Pseudonocardiales</taxon>
        <taxon>Pseudonocardiaceae</taxon>
        <taxon>Amycolatopsis</taxon>
    </lineage>
</organism>
<proteinExistence type="predicted"/>
<keyword evidence="3" id="KW-1185">Reference proteome</keyword>
<evidence type="ECO:0000313" key="3">
    <source>
        <dbReference type="Proteomes" id="UP001597417"/>
    </source>
</evidence>
<comment type="caution">
    <text evidence="2">The sequence shown here is derived from an EMBL/GenBank/DDBJ whole genome shotgun (WGS) entry which is preliminary data.</text>
</comment>
<evidence type="ECO:0000313" key="2">
    <source>
        <dbReference type="EMBL" id="MFD2421675.1"/>
    </source>
</evidence>
<dbReference type="RefSeq" id="WP_378270388.1">
    <property type="nucleotide sequence ID" value="NZ_JBHUKR010000022.1"/>
</dbReference>
<feature type="compositionally biased region" description="Basic and acidic residues" evidence="1">
    <location>
        <begin position="38"/>
        <end position="54"/>
    </location>
</feature>
<dbReference type="Proteomes" id="UP001597417">
    <property type="component" value="Unassembled WGS sequence"/>
</dbReference>
<protein>
    <recommendedName>
        <fullName evidence="4">HK97 gp10 family phage protein</fullName>
    </recommendedName>
</protein>
<gene>
    <name evidence="2" type="ORF">ACFSXZ_35620</name>
</gene>
<name>A0ABW5G4Y3_9PSEU</name>
<evidence type="ECO:0008006" key="4">
    <source>
        <dbReference type="Google" id="ProtNLM"/>
    </source>
</evidence>
<reference evidence="3" key="1">
    <citation type="journal article" date="2019" name="Int. J. Syst. Evol. Microbiol.">
        <title>The Global Catalogue of Microorganisms (GCM) 10K type strain sequencing project: providing services to taxonomists for standard genome sequencing and annotation.</title>
        <authorList>
            <consortium name="The Broad Institute Genomics Platform"/>
            <consortium name="The Broad Institute Genome Sequencing Center for Infectious Disease"/>
            <person name="Wu L."/>
            <person name="Ma J."/>
        </authorList>
    </citation>
    <scope>NUCLEOTIDE SEQUENCE [LARGE SCALE GENOMIC DNA]</scope>
    <source>
        <strain evidence="3">CGMCC 4.7645</strain>
    </source>
</reference>
<sequence>MPEIRMVGVSEFMDAINASVARQVAATRAAVAKGAHTIEAKAKDELTTSSHEKGTPTPSRPGEPPSLITGTLRRSVRVEGPTGEGQTFTAKVGPTAVYGRIQELGGVAGRGSRLPPRPYMKPAVEKSAEELKALFREAWSKW</sequence>
<dbReference type="EMBL" id="JBHUKR010000022">
    <property type="protein sequence ID" value="MFD2421675.1"/>
    <property type="molecule type" value="Genomic_DNA"/>
</dbReference>
<accession>A0ABW5G4Y3</accession>